<dbReference type="EMBL" id="MCFI01000021">
    <property type="protein sequence ID" value="ORY77056.1"/>
    <property type="molecule type" value="Genomic_DNA"/>
</dbReference>
<sequence>MEAHVYNRQQARKYEAVRYAGTSPPNGQDIFAFDLSIRFWIQQLCERDHGPFFWSVVLERNLSVLDNTVKLAMLAGGCFSRVITNDGQEHTVLTQQEVVPPNHPVAAVALALEGTPDLDFLARCVRFQINDDEQGSSFHFGIHKDVYLEGEAYIAIAKRFLIQTREETHCYDHIVQRGIATPIYVSEYRYAVMHVDMPPGSRNGSCLVTAVEGYTYFVLADTGRIIGDTEFGIPDFWQSVLACDGRGLAVDLSMMVERSTMPCWALWDE</sequence>
<protein>
    <submittedName>
        <fullName evidence="1">Uncharacterized protein</fullName>
    </submittedName>
</protein>
<organism evidence="1 2">
    <name type="scientific">Protomyces lactucae-debilis</name>
    <dbReference type="NCBI Taxonomy" id="2754530"/>
    <lineage>
        <taxon>Eukaryota</taxon>
        <taxon>Fungi</taxon>
        <taxon>Dikarya</taxon>
        <taxon>Ascomycota</taxon>
        <taxon>Taphrinomycotina</taxon>
        <taxon>Taphrinomycetes</taxon>
        <taxon>Taphrinales</taxon>
        <taxon>Protomycetaceae</taxon>
        <taxon>Protomyces</taxon>
    </lineage>
</organism>
<evidence type="ECO:0000313" key="1">
    <source>
        <dbReference type="EMBL" id="ORY77056.1"/>
    </source>
</evidence>
<proteinExistence type="predicted"/>
<dbReference type="GeneID" id="63788181"/>
<evidence type="ECO:0000313" key="2">
    <source>
        <dbReference type="Proteomes" id="UP000193685"/>
    </source>
</evidence>
<dbReference type="Proteomes" id="UP000193685">
    <property type="component" value="Unassembled WGS sequence"/>
</dbReference>
<dbReference type="AlphaFoldDB" id="A0A1Y2F129"/>
<keyword evidence="2" id="KW-1185">Reference proteome</keyword>
<reference evidence="1 2" key="1">
    <citation type="submission" date="2016-07" db="EMBL/GenBank/DDBJ databases">
        <title>Pervasive Adenine N6-methylation of Active Genes in Fungi.</title>
        <authorList>
            <consortium name="DOE Joint Genome Institute"/>
            <person name="Mondo S.J."/>
            <person name="Dannebaum R.O."/>
            <person name="Kuo R.C."/>
            <person name="Labutti K."/>
            <person name="Haridas S."/>
            <person name="Kuo A."/>
            <person name="Salamov A."/>
            <person name="Ahrendt S.R."/>
            <person name="Lipzen A."/>
            <person name="Sullivan W."/>
            <person name="Andreopoulos W.B."/>
            <person name="Clum A."/>
            <person name="Lindquist E."/>
            <person name="Daum C."/>
            <person name="Ramamoorthy G.K."/>
            <person name="Gryganskyi A."/>
            <person name="Culley D."/>
            <person name="Magnuson J.K."/>
            <person name="James T.Y."/>
            <person name="O'Malley M.A."/>
            <person name="Stajich J.E."/>
            <person name="Spatafora J.W."/>
            <person name="Visel A."/>
            <person name="Grigoriev I.V."/>
        </authorList>
    </citation>
    <scope>NUCLEOTIDE SEQUENCE [LARGE SCALE GENOMIC DNA]</scope>
    <source>
        <strain evidence="1 2">12-1054</strain>
    </source>
</reference>
<comment type="caution">
    <text evidence="1">The sequence shown here is derived from an EMBL/GenBank/DDBJ whole genome shotgun (WGS) entry which is preliminary data.</text>
</comment>
<name>A0A1Y2F129_PROLT</name>
<dbReference type="RefSeq" id="XP_040722896.1">
    <property type="nucleotide sequence ID" value="XM_040871582.1"/>
</dbReference>
<gene>
    <name evidence="1" type="ORF">BCR37DRAFT_395137</name>
</gene>
<accession>A0A1Y2F129</accession>